<evidence type="ECO:0000256" key="5">
    <source>
        <dbReference type="ARBA" id="ARBA00022519"/>
    </source>
</evidence>
<keyword evidence="9" id="KW-0472">Membrane</keyword>
<dbReference type="PIRSF" id="PIRSF015761">
    <property type="entry name" value="Protein_L"/>
    <property type="match status" value="1"/>
</dbReference>
<evidence type="ECO:0000256" key="9">
    <source>
        <dbReference type="ARBA" id="ARBA00023136"/>
    </source>
</evidence>
<evidence type="ECO:0000256" key="7">
    <source>
        <dbReference type="ARBA" id="ARBA00022927"/>
    </source>
</evidence>
<evidence type="ECO:0000259" key="10">
    <source>
        <dbReference type="Pfam" id="PF05134"/>
    </source>
</evidence>
<dbReference type="Proteomes" id="UP000282211">
    <property type="component" value="Unassembled WGS sequence"/>
</dbReference>
<dbReference type="EMBL" id="RBII01000002">
    <property type="protein sequence ID" value="RKQ69216.1"/>
    <property type="molecule type" value="Genomic_DNA"/>
</dbReference>
<feature type="domain" description="GspL cytoplasmic actin-ATPase-like" evidence="10">
    <location>
        <begin position="5"/>
        <end position="171"/>
    </location>
</feature>
<dbReference type="InterPro" id="IPR007812">
    <property type="entry name" value="T2SS_protein-GspL"/>
</dbReference>
<dbReference type="Pfam" id="PF12693">
    <property type="entry name" value="GspL_C"/>
    <property type="match status" value="1"/>
</dbReference>
<evidence type="ECO:0000259" key="11">
    <source>
        <dbReference type="Pfam" id="PF12693"/>
    </source>
</evidence>
<dbReference type="OrthoDB" id="7630130at2"/>
<accession>A0A420WE01</accession>
<comment type="subcellular location">
    <subcellularLocation>
        <location evidence="1">Cell inner membrane</location>
        <topology evidence="1">Single-pass membrane protein</topology>
    </subcellularLocation>
</comment>
<dbReference type="SUPFAM" id="SSF53067">
    <property type="entry name" value="Actin-like ATPase domain"/>
    <property type="match status" value="1"/>
</dbReference>
<dbReference type="NCBIfam" id="TIGR01709">
    <property type="entry name" value="typeII_sec_gspL"/>
    <property type="match status" value="1"/>
</dbReference>
<proteinExistence type="inferred from homology"/>
<dbReference type="InterPro" id="IPR024230">
    <property type="entry name" value="GspL_cyto_dom"/>
</dbReference>
<dbReference type="RefSeq" id="WP_121101538.1">
    <property type="nucleotide sequence ID" value="NZ_RBII01000002.1"/>
</dbReference>
<dbReference type="InterPro" id="IPR025691">
    <property type="entry name" value="GspL_pp_dom"/>
</dbReference>
<dbReference type="GO" id="GO:0005886">
    <property type="term" value="C:plasma membrane"/>
    <property type="evidence" value="ECO:0007669"/>
    <property type="project" value="UniProtKB-SubCell"/>
</dbReference>
<dbReference type="Pfam" id="PF05134">
    <property type="entry name" value="T2SSL"/>
    <property type="match status" value="1"/>
</dbReference>
<evidence type="ECO:0000256" key="6">
    <source>
        <dbReference type="ARBA" id="ARBA00022692"/>
    </source>
</evidence>
<name>A0A420WE01_9PROT</name>
<dbReference type="InterPro" id="IPR043129">
    <property type="entry name" value="ATPase_NBD"/>
</dbReference>
<dbReference type="GO" id="GO:0015627">
    <property type="term" value="C:type II protein secretion system complex"/>
    <property type="evidence" value="ECO:0007669"/>
    <property type="project" value="InterPro"/>
</dbReference>
<evidence type="ECO:0000313" key="13">
    <source>
        <dbReference type="Proteomes" id="UP000282211"/>
    </source>
</evidence>
<keyword evidence="6" id="KW-0812">Transmembrane</keyword>
<evidence type="ECO:0000313" key="12">
    <source>
        <dbReference type="EMBL" id="RKQ69216.1"/>
    </source>
</evidence>
<keyword evidence="3" id="KW-0813">Transport</keyword>
<keyword evidence="8" id="KW-1133">Transmembrane helix</keyword>
<gene>
    <name evidence="12" type="ORF">DES40_2015</name>
</gene>
<keyword evidence="4" id="KW-1003">Cell membrane</keyword>
<dbReference type="AlphaFoldDB" id="A0A420WE01"/>
<protein>
    <submittedName>
        <fullName evidence="12">Type II secretory pathway component PulL</fullName>
    </submittedName>
</protein>
<sequence>MRDSLILILPVNSESALHWGHWDGESVIETGQCEMTNLSKLALMNLPAVAIIAGQDVQSFVHEIPKMNRRDRLSAVLFSLEDNISSPLDNLHLALRDGEPQTVSIMERSYIEQAASWASKSGLSLKHLAADYDALAQSGLEAIDLSDRIVIPGVTGHALDPDWYKSAASQLDKPSLFAIIGKNLSQTTNLLQGDYAPKSQFSGQTKTWLRLGALAACLGLAFLFYEGMQARAVNAQAVNVRGETAALYAKVTGKPAPSNPVRAVAQANKAGGLAPTNFLMLSDIAFRALEEFNDVRIERVTYQNSRDELQLRLIYPSYERAEEVSRAMQKAGGAFTPGGVREQSGRFIGEAVLKRGGAS</sequence>
<keyword evidence="7" id="KW-0653">Protein transport</keyword>
<dbReference type="InParanoid" id="A0A420WE01"/>
<keyword evidence="13" id="KW-1185">Reference proteome</keyword>
<keyword evidence="5" id="KW-0997">Cell inner membrane</keyword>
<comment type="caution">
    <text evidence="12">The sequence shown here is derived from an EMBL/GenBank/DDBJ whole genome shotgun (WGS) entry which is preliminary data.</text>
</comment>
<dbReference type="Gene3D" id="3.30.1360.100">
    <property type="entry name" value="General secretion pathway protein M, EpsM"/>
    <property type="match status" value="1"/>
</dbReference>
<evidence type="ECO:0000256" key="1">
    <source>
        <dbReference type="ARBA" id="ARBA00004377"/>
    </source>
</evidence>
<reference evidence="12 13" key="1">
    <citation type="submission" date="2018-10" db="EMBL/GenBank/DDBJ databases">
        <title>Genomic Encyclopedia of Type Strains, Phase IV (KMG-IV): sequencing the most valuable type-strain genomes for metagenomic binning, comparative biology and taxonomic classification.</title>
        <authorList>
            <person name="Goeker M."/>
        </authorList>
    </citation>
    <scope>NUCLEOTIDE SEQUENCE [LARGE SCALE GENOMIC DNA]</scope>
    <source>
        <strain evidence="12 13">DSM 22008</strain>
    </source>
</reference>
<evidence type="ECO:0000256" key="4">
    <source>
        <dbReference type="ARBA" id="ARBA00022475"/>
    </source>
</evidence>
<organism evidence="12 13">
    <name type="scientific">Litorimonas taeanensis</name>
    <dbReference type="NCBI Taxonomy" id="568099"/>
    <lineage>
        <taxon>Bacteria</taxon>
        <taxon>Pseudomonadati</taxon>
        <taxon>Pseudomonadota</taxon>
        <taxon>Alphaproteobacteria</taxon>
        <taxon>Maricaulales</taxon>
        <taxon>Robiginitomaculaceae</taxon>
    </lineage>
</organism>
<evidence type="ECO:0000256" key="8">
    <source>
        <dbReference type="ARBA" id="ARBA00022989"/>
    </source>
</evidence>
<feature type="domain" description="GspL periplasmic" evidence="11">
    <location>
        <begin position="204"/>
        <end position="354"/>
    </location>
</feature>
<dbReference type="Gene3D" id="3.30.420.380">
    <property type="match status" value="1"/>
</dbReference>
<dbReference type="GO" id="GO:0015628">
    <property type="term" value="P:protein secretion by the type II secretion system"/>
    <property type="evidence" value="ECO:0007669"/>
    <property type="project" value="InterPro"/>
</dbReference>
<comment type="similarity">
    <text evidence="2">Belongs to the GSP L family.</text>
</comment>
<dbReference type="GO" id="GO:0009276">
    <property type="term" value="C:Gram-negative-bacterium-type cell wall"/>
    <property type="evidence" value="ECO:0007669"/>
    <property type="project" value="InterPro"/>
</dbReference>
<evidence type="ECO:0000256" key="3">
    <source>
        <dbReference type="ARBA" id="ARBA00022448"/>
    </source>
</evidence>
<evidence type="ECO:0000256" key="2">
    <source>
        <dbReference type="ARBA" id="ARBA00005318"/>
    </source>
</evidence>